<evidence type="ECO:0000313" key="3">
    <source>
        <dbReference type="EMBL" id="QNG54415.1"/>
    </source>
</evidence>
<evidence type="ECO:0000259" key="2">
    <source>
        <dbReference type="PROSITE" id="PS50213"/>
    </source>
</evidence>
<dbReference type="PROSITE" id="PS51257">
    <property type="entry name" value="PROKAR_LIPOPROTEIN"/>
    <property type="match status" value="1"/>
</dbReference>
<dbReference type="GO" id="GO:0005615">
    <property type="term" value="C:extracellular space"/>
    <property type="evidence" value="ECO:0007669"/>
    <property type="project" value="TreeGrafter"/>
</dbReference>
<dbReference type="AlphaFoldDB" id="A0A7G7MNQ4"/>
<reference evidence="3 4" key="1">
    <citation type="submission" date="2020-08" db="EMBL/GenBank/DDBJ databases">
        <authorList>
            <person name="Mo P."/>
        </authorList>
    </citation>
    <scope>NUCLEOTIDE SEQUENCE [LARGE SCALE GENOMIC DNA]</scope>
    <source>
        <strain evidence="3 4">CGMCC 4.1532</strain>
    </source>
</reference>
<dbReference type="PANTHER" id="PTHR10900:SF77">
    <property type="entry name" value="FI19380P1"/>
    <property type="match status" value="1"/>
</dbReference>
<dbReference type="GO" id="GO:0007155">
    <property type="term" value="P:cell adhesion"/>
    <property type="evidence" value="ECO:0007669"/>
    <property type="project" value="TreeGrafter"/>
</dbReference>
<dbReference type="GO" id="GO:0030198">
    <property type="term" value="P:extracellular matrix organization"/>
    <property type="evidence" value="ECO:0007669"/>
    <property type="project" value="TreeGrafter"/>
</dbReference>
<dbReference type="KEGG" id="ppel:H6H00_11305"/>
<dbReference type="SUPFAM" id="SSF82153">
    <property type="entry name" value="FAS1 domain"/>
    <property type="match status" value="1"/>
</dbReference>
<dbReference type="InterPro" id="IPR000782">
    <property type="entry name" value="FAS1_domain"/>
</dbReference>
<name>A0A7G7MNQ4_9PSEU</name>
<dbReference type="PROSITE" id="PS50213">
    <property type="entry name" value="FAS1"/>
    <property type="match status" value="1"/>
</dbReference>
<sequence>MRKIQRLAAVGAMAALTVALGACSSSETPSAEAPASSAPSAAATTEAAAASDGVTTIDDIFGPACDQVPTEGEGSAQGMIDDPVATAASNNPLLSTLVTAVGAVPGLADTLNSAPALTVFAPFNGAFEALPAGTVEALVADPDTLAPILQGHVSSTRYDAAGLVEAGSVDVLSGGTVTIGGTADAPTFDGGNGTAATNLCGNVPTANATVFVIDTILMPAS</sequence>
<dbReference type="SMART" id="SM00554">
    <property type="entry name" value="FAS1"/>
    <property type="match status" value="1"/>
</dbReference>
<keyword evidence="4" id="KW-1185">Reference proteome</keyword>
<dbReference type="Pfam" id="PF02469">
    <property type="entry name" value="Fasciclin"/>
    <property type="match status" value="1"/>
</dbReference>
<evidence type="ECO:0000256" key="1">
    <source>
        <dbReference type="SAM" id="SignalP"/>
    </source>
</evidence>
<feature type="domain" description="FAS1" evidence="2">
    <location>
        <begin position="81"/>
        <end position="217"/>
    </location>
</feature>
<gene>
    <name evidence="3" type="ORF">H6H00_11305</name>
</gene>
<dbReference type="EMBL" id="CP060131">
    <property type="protein sequence ID" value="QNG54415.1"/>
    <property type="molecule type" value="Genomic_DNA"/>
</dbReference>
<dbReference type="PANTHER" id="PTHR10900">
    <property type="entry name" value="PERIOSTIN-RELATED"/>
    <property type="match status" value="1"/>
</dbReference>
<proteinExistence type="predicted"/>
<dbReference type="Proteomes" id="UP000515728">
    <property type="component" value="Chromosome"/>
</dbReference>
<dbReference type="Gene3D" id="2.30.180.10">
    <property type="entry name" value="FAS1 domain"/>
    <property type="match status" value="1"/>
</dbReference>
<protein>
    <submittedName>
        <fullName evidence="3">Fasciclin domain-containing protein</fullName>
    </submittedName>
</protein>
<dbReference type="InterPro" id="IPR050904">
    <property type="entry name" value="Adhesion/Biosynth-related"/>
</dbReference>
<dbReference type="RefSeq" id="WP_185721233.1">
    <property type="nucleotide sequence ID" value="NZ_BAAAWI010000001.1"/>
</dbReference>
<feature type="chain" id="PRO_5038623773" evidence="1">
    <location>
        <begin position="22"/>
        <end position="221"/>
    </location>
</feature>
<feature type="signal peptide" evidence="1">
    <location>
        <begin position="1"/>
        <end position="21"/>
    </location>
</feature>
<accession>A0A7G7MNQ4</accession>
<keyword evidence="1" id="KW-0732">Signal</keyword>
<dbReference type="GO" id="GO:0031012">
    <property type="term" value="C:extracellular matrix"/>
    <property type="evidence" value="ECO:0007669"/>
    <property type="project" value="TreeGrafter"/>
</dbReference>
<dbReference type="GO" id="GO:0050839">
    <property type="term" value="F:cell adhesion molecule binding"/>
    <property type="evidence" value="ECO:0007669"/>
    <property type="project" value="TreeGrafter"/>
</dbReference>
<evidence type="ECO:0000313" key="4">
    <source>
        <dbReference type="Proteomes" id="UP000515728"/>
    </source>
</evidence>
<organism evidence="3 4">
    <name type="scientific">Pseudonocardia petroleophila</name>
    <dbReference type="NCBI Taxonomy" id="37331"/>
    <lineage>
        <taxon>Bacteria</taxon>
        <taxon>Bacillati</taxon>
        <taxon>Actinomycetota</taxon>
        <taxon>Actinomycetes</taxon>
        <taxon>Pseudonocardiales</taxon>
        <taxon>Pseudonocardiaceae</taxon>
        <taxon>Pseudonocardia</taxon>
    </lineage>
</organism>
<dbReference type="InterPro" id="IPR036378">
    <property type="entry name" value="FAS1_dom_sf"/>
</dbReference>